<organism evidence="1 2">
    <name type="scientific">Pontiella desulfatans</name>
    <dbReference type="NCBI Taxonomy" id="2750659"/>
    <lineage>
        <taxon>Bacteria</taxon>
        <taxon>Pseudomonadati</taxon>
        <taxon>Kiritimatiellota</taxon>
        <taxon>Kiritimatiellia</taxon>
        <taxon>Kiritimatiellales</taxon>
        <taxon>Pontiellaceae</taxon>
        <taxon>Pontiella</taxon>
    </lineage>
</organism>
<evidence type="ECO:0000313" key="2">
    <source>
        <dbReference type="Proteomes" id="UP000366872"/>
    </source>
</evidence>
<gene>
    <name evidence="1" type="ORF">PDESU_05669</name>
</gene>
<proteinExistence type="predicted"/>
<dbReference type="AlphaFoldDB" id="A0A6C2UCH9"/>
<dbReference type="Proteomes" id="UP000366872">
    <property type="component" value="Unassembled WGS sequence"/>
</dbReference>
<dbReference type="RefSeq" id="WP_136082575.1">
    <property type="nucleotide sequence ID" value="NZ_CAAHFG010000004.1"/>
</dbReference>
<dbReference type="EMBL" id="CAAHFG010000004">
    <property type="protein sequence ID" value="VGO17074.1"/>
    <property type="molecule type" value="Genomic_DNA"/>
</dbReference>
<sequence>MQKLLLLATLVFPLLSYSGTERLNYQGKLAHGNNPVTGNVPMTFQIFDGQNGTNVLYEESMDVDVVDGYYSIELGEYPNLGQLVSAIKRQDAHIQVTVNGKKMKPREKVGKPPFAEHSEETWTEFSLEQSVDGDPIFEQWISYQTNPFIDTADTHMKYLGGYRPSEGSAMSFYFNPVTVSKKVREVRVLALKNNTGYYNDVNPILQNTKLEVVVRSLTTNEKTRSLSEPTDVSEIISGEWFSVPLTNSIKDSVVNAGEYLCIDAYSPYVDNGVFEKGSHLQGIFINVIVY</sequence>
<name>A0A6C2UCH9_PONDE</name>
<keyword evidence="2" id="KW-1185">Reference proteome</keyword>
<accession>A0A6C2UCH9</accession>
<reference evidence="1 2" key="1">
    <citation type="submission" date="2019-04" db="EMBL/GenBank/DDBJ databases">
        <authorList>
            <person name="Van Vliet M D."/>
        </authorList>
    </citation>
    <scope>NUCLEOTIDE SEQUENCE [LARGE SCALE GENOMIC DNA]</scope>
    <source>
        <strain evidence="1 2">F1</strain>
    </source>
</reference>
<evidence type="ECO:0000313" key="1">
    <source>
        <dbReference type="EMBL" id="VGO17074.1"/>
    </source>
</evidence>
<protein>
    <submittedName>
        <fullName evidence="1">Uncharacterized protein</fullName>
    </submittedName>
</protein>